<dbReference type="PANTHER" id="PTHR11709:SF452">
    <property type="entry name" value="LACCASE-2"/>
    <property type="match status" value="1"/>
</dbReference>
<keyword evidence="6" id="KW-1185">Reference proteome</keyword>
<accession>A0A6A3AUG6</accession>
<dbReference type="GO" id="GO:0005507">
    <property type="term" value="F:copper ion binding"/>
    <property type="evidence" value="ECO:0007669"/>
    <property type="project" value="InterPro"/>
</dbReference>
<evidence type="ECO:0000256" key="2">
    <source>
        <dbReference type="SAM" id="SignalP"/>
    </source>
</evidence>
<reference evidence="5" key="1">
    <citation type="submission" date="2019-09" db="EMBL/GenBank/DDBJ databases">
        <title>Draft genome information of white flower Hibiscus syriacus.</title>
        <authorList>
            <person name="Kim Y.-M."/>
        </authorList>
    </citation>
    <scope>NUCLEOTIDE SEQUENCE [LARGE SCALE GENOMIC DNA]</scope>
    <source>
        <strain evidence="5">YM2019G1</strain>
    </source>
</reference>
<sequence length="279" mass="30940">MAMGKTFSSVSFIFLLYLLGSGSLPADAAVKRYQFDIQVKNVSRLCHAKPIVTVNGMFPGPIIYAREGDRVLVNVTNYAQYNMSIHWHGLKQFRNGWEDGPAYITQCPIQSGRTYDFNVTGEWWNNDVEEIVKQGNNLGLLPNTSDAHTINGKPGLLFPCSEKYTFAMEITNILIQANQTPGRYFMAGRPFMDAPLTVDNKTATGILQYKGAPLTANLGTSLGTRLNKIAFNSTVELVLQGTNLLTVESHPFYPHGYNFFVFGTGIGNFDQAKDPAKYT</sequence>
<organism evidence="5 6">
    <name type="scientific">Hibiscus syriacus</name>
    <name type="common">Rose of Sharon</name>
    <dbReference type="NCBI Taxonomy" id="106335"/>
    <lineage>
        <taxon>Eukaryota</taxon>
        <taxon>Viridiplantae</taxon>
        <taxon>Streptophyta</taxon>
        <taxon>Embryophyta</taxon>
        <taxon>Tracheophyta</taxon>
        <taxon>Spermatophyta</taxon>
        <taxon>Magnoliopsida</taxon>
        <taxon>eudicotyledons</taxon>
        <taxon>Gunneridae</taxon>
        <taxon>Pentapetalae</taxon>
        <taxon>rosids</taxon>
        <taxon>malvids</taxon>
        <taxon>Malvales</taxon>
        <taxon>Malvaceae</taxon>
        <taxon>Malvoideae</taxon>
        <taxon>Hibiscus</taxon>
    </lineage>
</organism>
<comment type="caution">
    <text evidence="5">The sequence shown here is derived from an EMBL/GenBank/DDBJ whole genome shotgun (WGS) entry which is preliminary data.</text>
</comment>
<dbReference type="PANTHER" id="PTHR11709">
    <property type="entry name" value="MULTI-COPPER OXIDASE"/>
    <property type="match status" value="1"/>
</dbReference>
<dbReference type="SUPFAM" id="SSF49503">
    <property type="entry name" value="Cupredoxins"/>
    <property type="match status" value="2"/>
</dbReference>
<dbReference type="GO" id="GO:0016491">
    <property type="term" value="F:oxidoreductase activity"/>
    <property type="evidence" value="ECO:0007669"/>
    <property type="project" value="InterPro"/>
</dbReference>
<feature type="signal peptide" evidence="2">
    <location>
        <begin position="1"/>
        <end position="28"/>
    </location>
</feature>
<dbReference type="Proteomes" id="UP000436088">
    <property type="component" value="Unassembled WGS sequence"/>
</dbReference>
<evidence type="ECO:0000313" key="6">
    <source>
        <dbReference type="Proteomes" id="UP000436088"/>
    </source>
</evidence>
<comment type="similarity">
    <text evidence="1">Belongs to the multicopper oxidase family.</text>
</comment>
<evidence type="ECO:0000256" key="1">
    <source>
        <dbReference type="ARBA" id="ARBA00010609"/>
    </source>
</evidence>
<gene>
    <name evidence="5" type="ORF">F3Y22_tig00110344pilonHSYRG00007</name>
</gene>
<evidence type="ECO:0000259" key="4">
    <source>
        <dbReference type="Pfam" id="PF07732"/>
    </source>
</evidence>
<dbReference type="InterPro" id="IPR011706">
    <property type="entry name" value="Cu-oxidase_C"/>
</dbReference>
<feature type="domain" description="Plastocyanin-like" evidence="4">
    <location>
        <begin position="37"/>
        <end position="120"/>
    </location>
</feature>
<dbReference type="InterPro" id="IPR008972">
    <property type="entry name" value="Cupredoxin"/>
</dbReference>
<dbReference type="GO" id="GO:0016787">
    <property type="term" value="F:hydrolase activity"/>
    <property type="evidence" value="ECO:0007669"/>
    <property type="project" value="UniProtKB-KW"/>
</dbReference>
<dbReference type="EMBL" id="VEPZ02000944">
    <property type="protein sequence ID" value="KAE8708364.1"/>
    <property type="molecule type" value="Genomic_DNA"/>
</dbReference>
<dbReference type="InterPro" id="IPR011707">
    <property type="entry name" value="Cu-oxidase-like_N"/>
</dbReference>
<evidence type="ECO:0000259" key="3">
    <source>
        <dbReference type="Pfam" id="PF07731"/>
    </source>
</evidence>
<proteinExistence type="inferred from homology"/>
<name>A0A6A3AUG6_HIBSY</name>
<dbReference type="InterPro" id="IPR045087">
    <property type="entry name" value="Cu-oxidase_fam"/>
</dbReference>
<dbReference type="Pfam" id="PF07732">
    <property type="entry name" value="Cu-oxidase_3"/>
    <property type="match status" value="1"/>
</dbReference>
<evidence type="ECO:0000313" key="5">
    <source>
        <dbReference type="EMBL" id="KAE8708364.1"/>
    </source>
</evidence>
<dbReference type="Pfam" id="PF07731">
    <property type="entry name" value="Cu-oxidase_2"/>
    <property type="match status" value="1"/>
</dbReference>
<protein>
    <submittedName>
        <fullName evidence="5">Adenine nucleotide alpha hydrolases-like superfamily protein isoform 1</fullName>
    </submittedName>
</protein>
<dbReference type="AlphaFoldDB" id="A0A6A3AUG6"/>
<dbReference type="Gene3D" id="2.60.40.420">
    <property type="entry name" value="Cupredoxins - blue copper proteins"/>
    <property type="match status" value="2"/>
</dbReference>
<feature type="domain" description="Plastocyanin-like" evidence="3">
    <location>
        <begin position="219"/>
        <end position="278"/>
    </location>
</feature>
<keyword evidence="2" id="KW-0732">Signal</keyword>
<feature type="chain" id="PRO_5025539235" evidence="2">
    <location>
        <begin position="29"/>
        <end position="279"/>
    </location>
</feature>